<sequence>MAIFSDLPVELIEEIVGGLCIACTPIETRCCYNSSCNCAEMGPADLARISALASLCLTSHHLNNIATQHLYHHVHGQQWWLLARTLLSRKDLAQLIRSIRIGFDRGVNESDCPPQVVAYYNSRHRIYLETLSENDCNKAISHLDINELYAGSGNIQIEILSSLCPNLEILEAIIGYFEVFRFSAPHSMPHLRSIALSHGDTELGINLGNVARLFCAAPNITHALFYMVSSCSKLDASLPKLTSLDFQSSTFDGPSLVEILSTCPNLKTFRYEMGGAIVGDGQFTIPEAQDMFLAHAVNLESLCLEAGDNYNWEEDWDAAEANEMGRQLAERGVRNLHRARRQNAKGTLSKANCTLAAAYSYYISFSNSTIAWVRGKAVGVRHLLFRRTQFYSDANASEYNTREHEEWFRNAVSPPFSAENPGFPPVDVHVRSTFSRNRRVGQRLISLITINEDQELDNTRHSRQIGKAIATQIETQIITSKKNEEGRQNEVEKMRLEMKENCNYKWKKRG</sequence>
<dbReference type="EMBL" id="MU864942">
    <property type="protein sequence ID" value="KAK4465058.1"/>
    <property type="molecule type" value="Genomic_DNA"/>
</dbReference>
<dbReference type="Proteomes" id="UP001321749">
    <property type="component" value="Unassembled WGS sequence"/>
</dbReference>
<dbReference type="AlphaFoldDB" id="A0AAV9HZT9"/>
<dbReference type="InterPro" id="IPR032675">
    <property type="entry name" value="LRR_dom_sf"/>
</dbReference>
<evidence type="ECO:0000313" key="1">
    <source>
        <dbReference type="EMBL" id="KAK4465058.1"/>
    </source>
</evidence>
<comment type="caution">
    <text evidence="1">The sequence shown here is derived from an EMBL/GenBank/DDBJ whole genome shotgun (WGS) entry which is preliminary data.</text>
</comment>
<protein>
    <recommendedName>
        <fullName evidence="3">F-box domain-containing protein</fullName>
    </recommendedName>
</protein>
<keyword evidence="2" id="KW-1185">Reference proteome</keyword>
<proteinExistence type="predicted"/>
<evidence type="ECO:0000313" key="2">
    <source>
        <dbReference type="Proteomes" id="UP001321749"/>
    </source>
</evidence>
<dbReference type="SUPFAM" id="SSF52047">
    <property type="entry name" value="RNI-like"/>
    <property type="match status" value="1"/>
</dbReference>
<dbReference type="Gene3D" id="3.80.10.10">
    <property type="entry name" value="Ribonuclease Inhibitor"/>
    <property type="match status" value="1"/>
</dbReference>
<name>A0AAV9HZT9_9PEZI</name>
<accession>A0AAV9HZT9</accession>
<reference evidence="1" key="1">
    <citation type="journal article" date="2023" name="Mol. Phylogenet. Evol.">
        <title>Genome-scale phylogeny and comparative genomics of the fungal order Sordariales.</title>
        <authorList>
            <person name="Hensen N."/>
            <person name="Bonometti L."/>
            <person name="Westerberg I."/>
            <person name="Brannstrom I.O."/>
            <person name="Guillou S."/>
            <person name="Cros-Aarteil S."/>
            <person name="Calhoun S."/>
            <person name="Haridas S."/>
            <person name="Kuo A."/>
            <person name="Mondo S."/>
            <person name="Pangilinan J."/>
            <person name="Riley R."/>
            <person name="LaButti K."/>
            <person name="Andreopoulos B."/>
            <person name="Lipzen A."/>
            <person name="Chen C."/>
            <person name="Yan M."/>
            <person name="Daum C."/>
            <person name="Ng V."/>
            <person name="Clum A."/>
            <person name="Steindorff A."/>
            <person name="Ohm R.A."/>
            <person name="Martin F."/>
            <person name="Silar P."/>
            <person name="Natvig D.O."/>
            <person name="Lalanne C."/>
            <person name="Gautier V."/>
            <person name="Ament-Velasquez S.L."/>
            <person name="Kruys A."/>
            <person name="Hutchinson M.I."/>
            <person name="Powell A.J."/>
            <person name="Barry K."/>
            <person name="Miller A.N."/>
            <person name="Grigoriev I.V."/>
            <person name="Debuchy R."/>
            <person name="Gladieux P."/>
            <person name="Hiltunen Thoren M."/>
            <person name="Johannesson H."/>
        </authorList>
    </citation>
    <scope>NUCLEOTIDE SEQUENCE</scope>
    <source>
        <strain evidence="1">PSN324</strain>
    </source>
</reference>
<gene>
    <name evidence="1" type="ORF">QBC42DRAFT_344131</name>
</gene>
<reference evidence="1" key="2">
    <citation type="submission" date="2023-06" db="EMBL/GenBank/DDBJ databases">
        <authorList>
            <consortium name="Lawrence Berkeley National Laboratory"/>
            <person name="Mondo S.J."/>
            <person name="Hensen N."/>
            <person name="Bonometti L."/>
            <person name="Westerberg I."/>
            <person name="Brannstrom I.O."/>
            <person name="Guillou S."/>
            <person name="Cros-Aarteil S."/>
            <person name="Calhoun S."/>
            <person name="Haridas S."/>
            <person name="Kuo A."/>
            <person name="Pangilinan J."/>
            <person name="Riley R."/>
            <person name="Labutti K."/>
            <person name="Andreopoulos B."/>
            <person name="Lipzen A."/>
            <person name="Chen C."/>
            <person name="Yanf M."/>
            <person name="Daum C."/>
            <person name="Ng V."/>
            <person name="Clum A."/>
            <person name="Steindorff A."/>
            <person name="Ohm R."/>
            <person name="Martin F."/>
            <person name="Silar P."/>
            <person name="Natvig D."/>
            <person name="Lalanne C."/>
            <person name="Gautier V."/>
            <person name="Ament-Velasquez S.L."/>
            <person name="Kruys A."/>
            <person name="Hutchinson M.I."/>
            <person name="Powell A.J."/>
            <person name="Barry K."/>
            <person name="Miller A.N."/>
            <person name="Grigoriev I.V."/>
            <person name="Debuchy R."/>
            <person name="Gladieux P."/>
            <person name="Thoren M.H."/>
            <person name="Johannesson H."/>
        </authorList>
    </citation>
    <scope>NUCLEOTIDE SEQUENCE</scope>
    <source>
        <strain evidence="1">PSN324</strain>
    </source>
</reference>
<evidence type="ECO:0008006" key="3">
    <source>
        <dbReference type="Google" id="ProtNLM"/>
    </source>
</evidence>
<organism evidence="1 2">
    <name type="scientific">Cladorrhinum samala</name>
    <dbReference type="NCBI Taxonomy" id="585594"/>
    <lineage>
        <taxon>Eukaryota</taxon>
        <taxon>Fungi</taxon>
        <taxon>Dikarya</taxon>
        <taxon>Ascomycota</taxon>
        <taxon>Pezizomycotina</taxon>
        <taxon>Sordariomycetes</taxon>
        <taxon>Sordariomycetidae</taxon>
        <taxon>Sordariales</taxon>
        <taxon>Podosporaceae</taxon>
        <taxon>Cladorrhinum</taxon>
    </lineage>
</organism>